<gene>
    <name evidence="1" type="ORF">EI546_11340</name>
</gene>
<proteinExistence type="predicted"/>
<dbReference type="OrthoDB" id="1452676at2"/>
<organism evidence="1 2">
    <name type="scientific">Aequorivita ciconiae</name>
    <dbReference type="NCBI Taxonomy" id="2494375"/>
    <lineage>
        <taxon>Bacteria</taxon>
        <taxon>Pseudomonadati</taxon>
        <taxon>Bacteroidota</taxon>
        <taxon>Flavobacteriia</taxon>
        <taxon>Flavobacteriales</taxon>
        <taxon>Flavobacteriaceae</taxon>
        <taxon>Aequorivita</taxon>
    </lineage>
</organism>
<protein>
    <submittedName>
        <fullName evidence="1">Uncharacterized protein</fullName>
    </submittedName>
</protein>
<sequence>MKKPALFLGILFSLSIFSCKKDEAVTCITCSSPDTLSFELCQEGDGNASVNGDNTGTPYDTYLSGLQESGVQCGAVN</sequence>
<keyword evidence="2" id="KW-1185">Reference proteome</keyword>
<reference evidence="1 2" key="1">
    <citation type="submission" date="2019-01" db="EMBL/GenBank/DDBJ databases">
        <title>Complete genome sequencing of Aequorivita sp. H23M31.</title>
        <authorList>
            <person name="Bae J.-W."/>
        </authorList>
    </citation>
    <scope>NUCLEOTIDE SEQUENCE [LARGE SCALE GENOMIC DNA]</scope>
    <source>
        <strain evidence="1 2">H23M31</strain>
    </source>
</reference>
<dbReference type="Proteomes" id="UP000285517">
    <property type="component" value="Chromosome"/>
</dbReference>
<dbReference type="RefSeq" id="WP_128250644.1">
    <property type="nucleotide sequence ID" value="NZ_CP034951.1"/>
</dbReference>
<dbReference type="EMBL" id="CP034951">
    <property type="protein sequence ID" value="QAA82276.1"/>
    <property type="molecule type" value="Genomic_DNA"/>
</dbReference>
<dbReference type="KEGG" id="aev:EI546_11340"/>
<evidence type="ECO:0000313" key="1">
    <source>
        <dbReference type="EMBL" id="QAA82276.1"/>
    </source>
</evidence>
<evidence type="ECO:0000313" key="2">
    <source>
        <dbReference type="Proteomes" id="UP000285517"/>
    </source>
</evidence>
<name>A0A410G4V0_9FLAO</name>
<dbReference type="AlphaFoldDB" id="A0A410G4V0"/>
<dbReference type="PROSITE" id="PS51257">
    <property type="entry name" value="PROKAR_LIPOPROTEIN"/>
    <property type="match status" value="1"/>
</dbReference>
<accession>A0A410G4V0</accession>